<evidence type="ECO:0000313" key="8">
    <source>
        <dbReference type="Proteomes" id="UP000275078"/>
    </source>
</evidence>
<dbReference type="InterPro" id="IPR045863">
    <property type="entry name" value="CorA_TM1_TM2"/>
</dbReference>
<sequence length="326" mass="37619">MFLVDAPDYLVEKLRKTPLKRLLNPFTVFSLMVTDATNRFEKSIWELRDVIRDQEKNRPAAKISRPDTALYPHLHDLTRHVIHSTEACDSAIAAVEELVHVMKQFIEDYKHEHVNTGIIPNEVFTRMAYNSIRNEKVYLQALRNRSQTLYERLKNEINLTFNLVTQFDSSVSVEIGNSTRKDSNTMTFIGFLTLIFLPATTVATIYGTNTLPLDENNELIRPSKDFWMFWVITFALTICTGLAWLYYRTFWMTDDVLDLLLPKIPQKPEKAETPADDGASFEDKQGVNRMSTRKGTFWSQSRKRTGKSRTATAEIVSDVERGESSY</sequence>
<evidence type="ECO:0000256" key="3">
    <source>
        <dbReference type="ARBA" id="ARBA00022989"/>
    </source>
</evidence>
<evidence type="ECO:0000256" key="5">
    <source>
        <dbReference type="SAM" id="MobiDB-lite"/>
    </source>
</evidence>
<accession>A0A3N4IPY4</accession>
<keyword evidence="8" id="KW-1185">Reference proteome</keyword>
<evidence type="ECO:0008006" key="9">
    <source>
        <dbReference type="Google" id="ProtNLM"/>
    </source>
</evidence>
<feature type="compositionally biased region" description="Polar residues" evidence="5">
    <location>
        <begin position="288"/>
        <end position="300"/>
    </location>
</feature>
<dbReference type="OrthoDB" id="1046782at2759"/>
<proteinExistence type="predicted"/>
<dbReference type="InterPro" id="IPR002523">
    <property type="entry name" value="MgTranspt_CorA/ZnTranspt_ZntB"/>
</dbReference>
<evidence type="ECO:0000256" key="6">
    <source>
        <dbReference type="SAM" id="Phobius"/>
    </source>
</evidence>
<keyword evidence="2 6" id="KW-0812">Transmembrane</keyword>
<dbReference type="AlphaFoldDB" id="A0A3N4IPY4"/>
<dbReference type="Pfam" id="PF01544">
    <property type="entry name" value="CorA"/>
    <property type="match status" value="1"/>
</dbReference>
<feature type="transmembrane region" description="Helical" evidence="6">
    <location>
        <begin position="227"/>
        <end position="247"/>
    </location>
</feature>
<reference evidence="7 8" key="1">
    <citation type="journal article" date="2018" name="Nat. Ecol. Evol.">
        <title>Pezizomycetes genomes reveal the molecular basis of ectomycorrhizal truffle lifestyle.</title>
        <authorList>
            <person name="Murat C."/>
            <person name="Payen T."/>
            <person name="Noel B."/>
            <person name="Kuo A."/>
            <person name="Morin E."/>
            <person name="Chen J."/>
            <person name="Kohler A."/>
            <person name="Krizsan K."/>
            <person name="Balestrini R."/>
            <person name="Da Silva C."/>
            <person name="Montanini B."/>
            <person name="Hainaut M."/>
            <person name="Levati E."/>
            <person name="Barry K.W."/>
            <person name="Belfiori B."/>
            <person name="Cichocki N."/>
            <person name="Clum A."/>
            <person name="Dockter R.B."/>
            <person name="Fauchery L."/>
            <person name="Guy J."/>
            <person name="Iotti M."/>
            <person name="Le Tacon F."/>
            <person name="Lindquist E.A."/>
            <person name="Lipzen A."/>
            <person name="Malagnac F."/>
            <person name="Mello A."/>
            <person name="Molinier V."/>
            <person name="Miyauchi S."/>
            <person name="Poulain J."/>
            <person name="Riccioni C."/>
            <person name="Rubini A."/>
            <person name="Sitrit Y."/>
            <person name="Splivallo R."/>
            <person name="Traeger S."/>
            <person name="Wang M."/>
            <person name="Zifcakova L."/>
            <person name="Wipf D."/>
            <person name="Zambonelli A."/>
            <person name="Paolocci F."/>
            <person name="Nowrousian M."/>
            <person name="Ottonello S."/>
            <person name="Baldrian P."/>
            <person name="Spatafora J.W."/>
            <person name="Henrissat B."/>
            <person name="Nagy L.G."/>
            <person name="Aury J.M."/>
            <person name="Wincker P."/>
            <person name="Grigoriev I.V."/>
            <person name="Bonfante P."/>
            <person name="Martin F.M."/>
        </authorList>
    </citation>
    <scope>NUCLEOTIDE SEQUENCE [LARGE SCALE GENOMIC DNA]</scope>
    <source>
        <strain evidence="7 8">RN42</strain>
    </source>
</reference>
<dbReference type="Proteomes" id="UP000275078">
    <property type="component" value="Unassembled WGS sequence"/>
</dbReference>
<feature type="transmembrane region" description="Helical" evidence="6">
    <location>
        <begin position="188"/>
        <end position="207"/>
    </location>
</feature>
<dbReference type="SUPFAM" id="SSF144083">
    <property type="entry name" value="Magnesium transport protein CorA, transmembrane region"/>
    <property type="match status" value="1"/>
</dbReference>
<evidence type="ECO:0000256" key="1">
    <source>
        <dbReference type="ARBA" id="ARBA00004141"/>
    </source>
</evidence>
<keyword evidence="3 6" id="KW-1133">Transmembrane helix</keyword>
<dbReference type="STRING" id="1160509.A0A3N4IPY4"/>
<dbReference type="GO" id="GO:0046873">
    <property type="term" value="F:metal ion transmembrane transporter activity"/>
    <property type="evidence" value="ECO:0007669"/>
    <property type="project" value="InterPro"/>
</dbReference>
<keyword evidence="4 6" id="KW-0472">Membrane</keyword>
<dbReference type="Gene3D" id="1.20.58.340">
    <property type="entry name" value="Magnesium transport protein CorA, transmembrane region"/>
    <property type="match status" value="1"/>
</dbReference>
<dbReference type="GO" id="GO:0016020">
    <property type="term" value="C:membrane"/>
    <property type="evidence" value="ECO:0007669"/>
    <property type="project" value="UniProtKB-SubCell"/>
</dbReference>
<protein>
    <recommendedName>
        <fullName evidence="9">Cora-domain-containing protein</fullName>
    </recommendedName>
</protein>
<evidence type="ECO:0000313" key="7">
    <source>
        <dbReference type="EMBL" id="RPA88212.1"/>
    </source>
</evidence>
<evidence type="ECO:0000256" key="4">
    <source>
        <dbReference type="ARBA" id="ARBA00023136"/>
    </source>
</evidence>
<organism evidence="7 8">
    <name type="scientific">Ascobolus immersus RN42</name>
    <dbReference type="NCBI Taxonomy" id="1160509"/>
    <lineage>
        <taxon>Eukaryota</taxon>
        <taxon>Fungi</taxon>
        <taxon>Dikarya</taxon>
        <taxon>Ascomycota</taxon>
        <taxon>Pezizomycotina</taxon>
        <taxon>Pezizomycetes</taxon>
        <taxon>Pezizales</taxon>
        <taxon>Ascobolaceae</taxon>
        <taxon>Ascobolus</taxon>
    </lineage>
</organism>
<name>A0A3N4IPY4_ASCIM</name>
<evidence type="ECO:0000256" key="2">
    <source>
        <dbReference type="ARBA" id="ARBA00022692"/>
    </source>
</evidence>
<feature type="region of interest" description="Disordered" evidence="5">
    <location>
        <begin position="268"/>
        <end position="326"/>
    </location>
</feature>
<comment type="subcellular location">
    <subcellularLocation>
        <location evidence="1">Membrane</location>
        <topology evidence="1">Multi-pass membrane protein</topology>
    </subcellularLocation>
</comment>
<dbReference type="EMBL" id="ML119645">
    <property type="protein sequence ID" value="RPA88212.1"/>
    <property type="molecule type" value="Genomic_DNA"/>
</dbReference>
<gene>
    <name evidence="7" type="ORF">BJ508DRAFT_4113</name>
</gene>